<gene>
    <name evidence="1" type="ORF">SAMN05444171_5456</name>
</gene>
<dbReference type="EMBL" id="FNTI01000001">
    <property type="protein sequence ID" value="SED86749.1"/>
    <property type="molecule type" value="Genomic_DNA"/>
</dbReference>
<proteinExistence type="predicted"/>
<protein>
    <submittedName>
        <fullName evidence="1">Uncharacterized protein</fullName>
    </submittedName>
</protein>
<reference evidence="1 2" key="1">
    <citation type="submission" date="2016-10" db="EMBL/GenBank/DDBJ databases">
        <authorList>
            <person name="de Groot N.N."/>
        </authorList>
    </citation>
    <scope>NUCLEOTIDE SEQUENCE [LARGE SCALE GENOMIC DNA]</scope>
    <source>
        <strain evidence="1 2">GAS522</strain>
    </source>
</reference>
<dbReference type="Proteomes" id="UP000183208">
    <property type="component" value="Unassembled WGS sequence"/>
</dbReference>
<name>A0A1M7DU41_9BRAD</name>
<accession>A0A1M7DU41</accession>
<sequence length="393" mass="43243">MLGNCLIRTPMKGDNSLDLGALCEALLFFSKTHVILDQGTLALFANAGFLDDFIEMLKRGHVTASYAPETPALFTKTEGGLREHLFTIIRTVGSEQGGPLKRSPDALLYQLEKHFADKGKARAHHRQLCKFVSFKSLDNGKAVAKAADDIADPRFASEIARMSLLQLGVPANEIMFSRLTVFPLGDGRFALDTDIDFASLTKKYPNVTGPNDLFPGVGDARLDIFMAAEHNAAFIGNSANQRIVEMVLSKAIGAQANSRDVPRDIYDFISLDTPSVREAINSGERTAREFIDLLGSADSFKKWLNAQNPDKDLIQEMLREKTSVGWLEKLPAKAARFGIFSGAGYFADIVAPGSSTILGAVDGFLIDRLAKKWRPHFFVENKLRGFLDNNRLN</sequence>
<evidence type="ECO:0000313" key="2">
    <source>
        <dbReference type="Proteomes" id="UP000183208"/>
    </source>
</evidence>
<organism evidence="1 2">
    <name type="scientific">Bradyrhizobium lablabi</name>
    <dbReference type="NCBI Taxonomy" id="722472"/>
    <lineage>
        <taxon>Bacteria</taxon>
        <taxon>Pseudomonadati</taxon>
        <taxon>Pseudomonadota</taxon>
        <taxon>Alphaproteobacteria</taxon>
        <taxon>Hyphomicrobiales</taxon>
        <taxon>Nitrobacteraceae</taxon>
        <taxon>Bradyrhizobium</taxon>
    </lineage>
</organism>
<dbReference type="AlphaFoldDB" id="A0A1M7DU41"/>
<evidence type="ECO:0000313" key="1">
    <source>
        <dbReference type="EMBL" id="SED86749.1"/>
    </source>
</evidence>